<proteinExistence type="predicted"/>
<evidence type="ECO:0000313" key="2">
    <source>
        <dbReference type="EMBL" id="KAA1101448.1"/>
    </source>
</evidence>
<gene>
    <name evidence="2" type="ORF">PGT21_020423</name>
</gene>
<dbReference type="EMBL" id="VSWC01000053">
    <property type="protein sequence ID" value="KAA1101448.1"/>
    <property type="molecule type" value="Genomic_DNA"/>
</dbReference>
<reference evidence="2 3" key="1">
    <citation type="submission" date="2019-05" db="EMBL/GenBank/DDBJ databases">
        <title>Emergence of the Ug99 lineage of the wheat stem rust pathogen through somatic hybridization.</title>
        <authorList>
            <person name="Li F."/>
            <person name="Upadhyaya N.M."/>
            <person name="Sperschneider J."/>
            <person name="Matny O."/>
            <person name="Nguyen-Phuc H."/>
            <person name="Mago R."/>
            <person name="Raley C."/>
            <person name="Miller M.E."/>
            <person name="Silverstein K.A.T."/>
            <person name="Henningsen E."/>
            <person name="Hirsch C.D."/>
            <person name="Visser B."/>
            <person name="Pretorius Z.A."/>
            <person name="Steffenson B.J."/>
            <person name="Schwessinger B."/>
            <person name="Dodds P.N."/>
            <person name="Figueroa M."/>
        </authorList>
    </citation>
    <scope>NUCLEOTIDE SEQUENCE [LARGE SCALE GENOMIC DNA]</scope>
    <source>
        <strain evidence="2">21-0</strain>
    </source>
</reference>
<keyword evidence="1" id="KW-0732">Signal</keyword>
<accession>A0A5B0PLL7</accession>
<name>A0A5B0PLL7_PUCGR</name>
<sequence>MFHQHLIVLAAIVTSLTREILTAPPQRAEYICESPACRNLLTITWCFAELPRCNRHKGIKPCQVPLVARCLPTYDGERMINKGCGNHFMIEDQQEFHDHRPIWNCQDCCSQVPGQSQTPQ</sequence>
<protein>
    <recommendedName>
        <fullName evidence="4">CxC6 like cysteine cluster associated with KDZ domain-containing protein</fullName>
    </recommendedName>
</protein>
<dbReference type="Proteomes" id="UP000324748">
    <property type="component" value="Unassembled WGS sequence"/>
</dbReference>
<organism evidence="2 3">
    <name type="scientific">Puccinia graminis f. sp. tritici</name>
    <dbReference type="NCBI Taxonomy" id="56615"/>
    <lineage>
        <taxon>Eukaryota</taxon>
        <taxon>Fungi</taxon>
        <taxon>Dikarya</taxon>
        <taxon>Basidiomycota</taxon>
        <taxon>Pucciniomycotina</taxon>
        <taxon>Pucciniomycetes</taxon>
        <taxon>Pucciniales</taxon>
        <taxon>Pucciniaceae</taxon>
        <taxon>Puccinia</taxon>
    </lineage>
</organism>
<dbReference type="AlphaFoldDB" id="A0A5B0PLL7"/>
<evidence type="ECO:0008006" key="4">
    <source>
        <dbReference type="Google" id="ProtNLM"/>
    </source>
</evidence>
<feature type="chain" id="PRO_5023052369" description="CxC6 like cysteine cluster associated with KDZ domain-containing protein" evidence="1">
    <location>
        <begin position="23"/>
        <end position="120"/>
    </location>
</feature>
<comment type="caution">
    <text evidence="2">The sequence shown here is derived from an EMBL/GenBank/DDBJ whole genome shotgun (WGS) entry which is preliminary data.</text>
</comment>
<evidence type="ECO:0000313" key="3">
    <source>
        <dbReference type="Proteomes" id="UP000324748"/>
    </source>
</evidence>
<feature type="signal peptide" evidence="1">
    <location>
        <begin position="1"/>
        <end position="22"/>
    </location>
</feature>
<keyword evidence="3" id="KW-1185">Reference proteome</keyword>
<dbReference type="OrthoDB" id="10268619at2759"/>
<evidence type="ECO:0000256" key="1">
    <source>
        <dbReference type="SAM" id="SignalP"/>
    </source>
</evidence>